<dbReference type="HAMAP" id="MF_01931">
    <property type="entry name" value="PurF"/>
    <property type="match status" value="1"/>
</dbReference>
<name>A0A6V8MK15_9BACT</name>
<evidence type="ECO:0000256" key="1">
    <source>
        <dbReference type="ARBA" id="ARBA00005209"/>
    </source>
</evidence>
<feature type="binding site" evidence="7 11">
    <location>
        <position position="248"/>
    </location>
    <ligand>
        <name>[4Fe-4S] cluster</name>
        <dbReference type="ChEBI" id="CHEBI:49883"/>
    </ligand>
</feature>
<keyword evidence="3 7" id="KW-0328">Glycosyltransferase</keyword>
<keyword evidence="14" id="KW-1185">Reference proteome</keyword>
<dbReference type="GO" id="GO:0051539">
    <property type="term" value="F:4 iron, 4 sulfur cluster binding"/>
    <property type="evidence" value="ECO:0007669"/>
    <property type="project" value="UniProtKB-KW"/>
</dbReference>
<dbReference type="PROSITE" id="PS51278">
    <property type="entry name" value="GATASE_TYPE_2"/>
    <property type="match status" value="1"/>
</dbReference>
<dbReference type="InterPro" id="IPR005854">
    <property type="entry name" value="PurF"/>
</dbReference>
<feature type="domain" description="Glutamine amidotransferase type-2" evidence="12">
    <location>
        <begin position="13"/>
        <end position="232"/>
    </location>
</feature>
<dbReference type="NCBIfam" id="TIGR01134">
    <property type="entry name" value="purF"/>
    <property type="match status" value="1"/>
</dbReference>
<evidence type="ECO:0000256" key="9">
    <source>
        <dbReference type="PIRSR" id="PIRSR000485-1"/>
    </source>
</evidence>
<dbReference type="EC" id="2.4.2.14" evidence="7"/>
<dbReference type="InterPro" id="IPR035584">
    <property type="entry name" value="PurF_N"/>
</dbReference>
<dbReference type="GO" id="GO:0004044">
    <property type="term" value="F:amidophosphoribosyltransferase activity"/>
    <property type="evidence" value="ECO:0007669"/>
    <property type="project" value="UniProtKB-UniRule"/>
</dbReference>
<keyword evidence="4 7" id="KW-0808">Transferase</keyword>
<dbReference type="InterPro" id="IPR029055">
    <property type="entry name" value="Ntn_hydrolases_N"/>
</dbReference>
<keyword evidence="7 11" id="KW-0411">Iron-sulfur</keyword>
<keyword evidence="7 10" id="KW-0479">Metal-binding</keyword>
<organism evidence="13 14">
    <name type="scientific">Geomonas silvestris</name>
    <dbReference type="NCBI Taxonomy" id="2740184"/>
    <lineage>
        <taxon>Bacteria</taxon>
        <taxon>Pseudomonadati</taxon>
        <taxon>Thermodesulfobacteriota</taxon>
        <taxon>Desulfuromonadia</taxon>
        <taxon>Geobacterales</taxon>
        <taxon>Geobacteraceae</taxon>
        <taxon>Geomonas</taxon>
    </lineage>
</organism>
<comment type="catalytic activity">
    <reaction evidence="7 8">
        <text>5-phospho-beta-D-ribosylamine + L-glutamate + diphosphate = 5-phospho-alpha-D-ribose 1-diphosphate + L-glutamine + H2O</text>
        <dbReference type="Rhea" id="RHEA:14905"/>
        <dbReference type="ChEBI" id="CHEBI:15377"/>
        <dbReference type="ChEBI" id="CHEBI:29985"/>
        <dbReference type="ChEBI" id="CHEBI:33019"/>
        <dbReference type="ChEBI" id="CHEBI:58017"/>
        <dbReference type="ChEBI" id="CHEBI:58359"/>
        <dbReference type="ChEBI" id="CHEBI:58681"/>
        <dbReference type="EC" id="2.4.2.14"/>
    </reaction>
</comment>
<feature type="binding site" evidence="7 11">
    <location>
        <position position="445"/>
    </location>
    <ligand>
        <name>[4Fe-4S] cluster</name>
        <dbReference type="ChEBI" id="CHEBI:49883"/>
    </ligand>
</feature>
<feature type="binding site" evidence="7 10">
    <location>
        <position position="295"/>
    </location>
    <ligand>
        <name>Mg(2+)</name>
        <dbReference type="ChEBI" id="CHEBI:18420"/>
    </ligand>
</feature>
<evidence type="ECO:0000256" key="10">
    <source>
        <dbReference type="PIRSR" id="PIRSR000485-2"/>
    </source>
</evidence>
<keyword evidence="7" id="KW-0004">4Fe-4S</keyword>
<sequence length="478" mass="52990">MDEMLMHKPEEECGIFGVFNHPEASNLTYLGLYALQHRGQESCGIVSSDGVNLHAHKSMGLVADVFGNQEIFKSLPGRSAIGHVRYSTTGSSVIKNVQPINVDYSRGSIAVAHNGNLVNAQIIKDELEAYGSIFQTTMDTEIIVHLLATSKANSLLDRLTDALNRIQGAYCLLFLTETRMIAARDPNGFRPLCLGRLGSSYVVASESCALDLIDAEFIREIEPGEVVHVDKNGLTSYFPLKKVQPTPCIFEFVYFARPDSHIFGKNVYQVRKEQGRQLAREHKVDADIVIPIPDSGVPAALGYAEESGIPFELGLIRNHYVGRTFIEPQQAIRHFGVKIKLNPVREVLKGKRVVVIDDSIVRGTTSRKIVKMIRNAGAAEVHVRISSPPTSYPCYYGIDTPNRKELISSSHSIDEIRRYITADSLGYLSEEGLMASVGADKESFCHACFTGGYPVKFPRLAQDEEPQMPLFEKETEKK</sequence>
<dbReference type="Pfam" id="PF13537">
    <property type="entry name" value="GATase_7"/>
    <property type="match status" value="1"/>
</dbReference>
<evidence type="ECO:0000256" key="7">
    <source>
        <dbReference type="HAMAP-Rule" id="MF_01931"/>
    </source>
</evidence>
<evidence type="ECO:0000256" key="11">
    <source>
        <dbReference type="PIRSR" id="PIRSR000485-3"/>
    </source>
</evidence>
<dbReference type="GO" id="GO:0000287">
    <property type="term" value="F:magnesium ion binding"/>
    <property type="evidence" value="ECO:0007669"/>
    <property type="project" value="UniProtKB-UniRule"/>
</dbReference>
<dbReference type="GO" id="GO:0009113">
    <property type="term" value="P:purine nucleobase biosynthetic process"/>
    <property type="evidence" value="ECO:0007669"/>
    <property type="project" value="UniProtKB-UniRule"/>
</dbReference>
<protein>
    <recommendedName>
        <fullName evidence="7">Amidophosphoribosyltransferase</fullName>
        <shortName evidence="7">ATase</shortName>
        <ecNumber evidence="7">2.4.2.14</ecNumber>
    </recommendedName>
    <alternativeName>
        <fullName evidence="7">Glutamine phosphoribosylpyrophosphate amidotransferase</fullName>
        <shortName evidence="7">GPATase</shortName>
    </alternativeName>
</protein>
<dbReference type="SUPFAM" id="SSF53271">
    <property type="entry name" value="PRTase-like"/>
    <property type="match status" value="1"/>
</dbReference>
<comment type="similarity">
    <text evidence="2 7 8">In the C-terminal section; belongs to the purine/pyrimidine phosphoribosyltransferase family.</text>
</comment>
<feature type="binding site" evidence="7 11">
    <location>
        <position position="394"/>
    </location>
    <ligand>
        <name>[4Fe-4S] cluster</name>
        <dbReference type="ChEBI" id="CHEBI:49883"/>
    </ligand>
</feature>
<dbReference type="InterPro" id="IPR000836">
    <property type="entry name" value="PRTase_dom"/>
</dbReference>
<dbReference type="CDD" id="cd06223">
    <property type="entry name" value="PRTases_typeI"/>
    <property type="match status" value="1"/>
</dbReference>
<dbReference type="Proteomes" id="UP000556026">
    <property type="component" value="Unassembled WGS sequence"/>
</dbReference>
<evidence type="ECO:0000256" key="6">
    <source>
        <dbReference type="ARBA" id="ARBA00022962"/>
    </source>
</evidence>
<evidence type="ECO:0000313" key="14">
    <source>
        <dbReference type="Proteomes" id="UP000556026"/>
    </source>
</evidence>
<comment type="cofactor">
    <cofactor evidence="7 11">
        <name>[4Fe-4S] cluster</name>
        <dbReference type="ChEBI" id="CHEBI:49883"/>
    </cofactor>
    <text evidence="7 11">Binds 1 [4Fe-4S] cluster per subunit.</text>
</comment>
<feature type="binding site" evidence="7 11">
    <location>
        <position position="448"/>
    </location>
    <ligand>
        <name>[4Fe-4S] cluster</name>
        <dbReference type="ChEBI" id="CHEBI:49883"/>
    </ligand>
</feature>
<dbReference type="CDD" id="cd00715">
    <property type="entry name" value="GPATase_N"/>
    <property type="match status" value="1"/>
</dbReference>
<dbReference type="GO" id="GO:0006189">
    <property type="term" value="P:'de novo' IMP biosynthetic process"/>
    <property type="evidence" value="ECO:0007669"/>
    <property type="project" value="UniProtKB-UniRule"/>
</dbReference>
<dbReference type="InterPro" id="IPR017932">
    <property type="entry name" value="GATase_2_dom"/>
</dbReference>
<dbReference type="EMBL" id="BLXX01000006">
    <property type="protein sequence ID" value="GFO60093.1"/>
    <property type="molecule type" value="Genomic_DNA"/>
</dbReference>
<comment type="cofactor">
    <cofactor evidence="7 10">
        <name>Mg(2+)</name>
        <dbReference type="ChEBI" id="CHEBI:18420"/>
    </cofactor>
    <text evidence="7 10">Binds 1 Mg(2+) ion per subunit.</text>
</comment>
<keyword evidence="5 7" id="KW-0658">Purine biosynthesis</keyword>
<evidence type="ECO:0000256" key="5">
    <source>
        <dbReference type="ARBA" id="ARBA00022755"/>
    </source>
</evidence>
<comment type="function">
    <text evidence="7">Catalyzes the formation of phosphoribosylamine from phosphoribosylpyrophosphate (PRPP) and glutamine.</text>
</comment>
<gene>
    <name evidence="7 13" type="primary">purF</name>
    <name evidence="13" type="ORF">GMST_24180</name>
</gene>
<dbReference type="Pfam" id="PF00156">
    <property type="entry name" value="Pribosyltran"/>
    <property type="match status" value="1"/>
</dbReference>
<evidence type="ECO:0000256" key="2">
    <source>
        <dbReference type="ARBA" id="ARBA00010138"/>
    </source>
</evidence>
<dbReference type="PANTHER" id="PTHR11907">
    <property type="entry name" value="AMIDOPHOSPHORIBOSYLTRANSFERASE"/>
    <property type="match status" value="1"/>
</dbReference>
<keyword evidence="6 7" id="KW-0315">Glutamine amidotransferase</keyword>
<feature type="binding site" evidence="7 10">
    <location>
        <position position="358"/>
    </location>
    <ligand>
        <name>Mg(2+)</name>
        <dbReference type="ChEBI" id="CHEBI:18420"/>
    </ligand>
</feature>
<dbReference type="InterPro" id="IPR029057">
    <property type="entry name" value="PRTase-like"/>
</dbReference>
<evidence type="ECO:0000259" key="12">
    <source>
        <dbReference type="PROSITE" id="PS51278"/>
    </source>
</evidence>
<dbReference type="PIRSF" id="PIRSF000485">
    <property type="entry name" value="Amd_phspho_trans"/>
    <property type="match status" value="1"/>
</dbReference>
<keyword evidence="7 11" id="KW-0408">Iron</keyword>
<comment type="pathway">
    <text evidence="1 7 8">Purine metabolism; IMP biosynthesis via de novo pathway; N(1)-(5-phospho-D-ribosyl)glycinamide from 5-phospho-alpha-D-ribose 1-diphosphate: step 1/2.</text>
</comment>
<dbReference type="SUPFAM" id="SSF56235">
    <property type="entry name" value="N-terminal nucleophile aminohydrolases (Ntn hydrolases)"/>
    <property type="match status" value="1"/>
</dbReference>
<feature type="binding site" evidence="7 10">
    <location>
        <position position="357"/>
    </location>
    <ligand>
        <name>Mg(2+)</name>
        <dbReference type="ChEBI" id="CHEBI:18420"/>
    </ligand>
</feature>
<accession>A0A6V8MK15</accession>
<dbReference type="Gene3D" id="3.60.20.10">
    <property type="entry name" value="Glutamine Phosphoribosylpyrophosphate, subunit 1, domain 1"/>
    <property type="match status" value="1"/>
</dbReference>
<evidence type="ECO:0000256" key="3">
    <source>
        <dbReference type="ARBA" id="ARBA00022676"/>
    </source>
</evidence>
<proteinExistence type="inferred from homology"/>
<dbReference type="UniPathway" id="UPA00074">
    <property type="reaction ID" value="UER00124"/>
</dbReference>
<evidence type="ECO:0000313" key="13">
    <source>
        <dbReference type="EMBL" id="GFO60093.1"/>
    </source>
</evidence>
<dbReference type="Gene3D" id="3.40.50.2020">
    <property type="match status" value="1"/>
</dbReference>
<feature type="active site" description="Nucleophile" evidence="7 9">
    <location>
        <position position="13"/>
    </location>
</feature>
<dbReference type="AlphaFoldDB" id="A0A6V8MK15"/>
<keyword evidence="7 10" id="KW-0460">Magnesium</keyword>
<reference evidence="14" key="1">
    <citation type="submission" date="2020-06" db="EMBL/GenBank/DDBJ databases">
        <title>Draft genomic sequence of Geomonas sp. Red330.</title>
        <authorList>
            <person name="Itoh H."/>
            <person name="Zhenxing X."/>
            <person name="Ushijima N."/>
            <person name="Masuda Y."/>
            <person name="Shiratori Y."/>
            <person name="Senoo K."/>
        </authorList>
    </citation>
    <scope>NUCLEOTIDE SEQUENCE [LARGE SCALE GENOMIC DNA]</scope>
    <source>
        <strain evidence="14">Red330</strain>
    </source>
</reference>
<comment type="caution">
    <text evidence="13">The sequence shown here is derived from an EMBL/GenBank/DDBJ whole genome shotgun (WGS) entry which is preliminary data.</text>
</comment>
<evidence type="ECO:0000256" key="4">
    <source>
        <dbReference type="ARBA" id="ARBA00022679"/>
    </source>
</evidence>
<evidence type="ECO:0000256" key="8">
    <source>
        <dbReference type="PIRNR" id="PIRNR000485"/>
    </source>
</evidence>